<dbReference type="Proteomes" id="UP001501920">
    <property type="component" value="Chromosome 8"/>
</dbReference>
<dbReference type="PROSITE" id="PS50141">
    <property type="entry name" value="A_DEAMIN_EDITASE"/>
    <property type="match status" value="1"/>
</dbReference>
<dbReference type="STRING" id="42514.ENSPNAP00000011503"/>
<dbReference type="PANTHER" id="PTHR46516">
    <property type="entry name" value="TRNA-SPECIFIC ADENOSINE DEAMINASE 1"/>
    <property type="match status" value="1"/>
</dbReference>
<comment type="similarity">
    <text evidence="7">Belongs to the ADAT1 family.</text>
</comment>
<dbReference type="EC" id="3.5.4.34" evidence="8"/>
<evidence type="ECO:0000256" key="6">
    <source>
        <dbReference type="ARBA" id="ARBA00037784"/>
    </source>
</evidence>
<evidence type="ECO:0000256" key="11">
    <source>
        <dbReference type="ARBA" id="ARBA00047635"/>
    </source>
</evidence>
<evidence type="ECO:0000256" key="7">
    <source>
        <dbReference type="ARBA" id="ARBA00038326"/>
    </source>
</evidence>
<dbReference type="GO" id="GO:0003723">
    <property type="term" value="F:RNA binding"/>
    <property type="evidence" value="ECO:0007669"/>
    <property type="project" value="InterPro"/>
</dbReference>
<evidence type="ECO:0000256" key="12">
    <source>
        <dbReference type="SAM" id="MobiDB-lite"/>
    </source>
</evidence>
<evidence type="ECO:0000256" key="2">
    <source>
        <dbReference type="ARBA" id="ARBA00022723"/>
    </source>
</evidence>
<keyword evidence="15" id="KW-1185">Reference proteome</keyword>
<evidence type="ECO:0000256" key="1">
    <source>
        <dbReference type="ARBA" id="ARBA00022694"/>
    </source>
</evidence>
<dbReference type="GO" id="GO:0046872">
    <property type="term" value="F:metal ion binding"/>
    <property type="evidence" value="ECO:0007669"/>
    <property type="project" value="UniProtKB-KW"/>
</dbReference>
<dbReference type="Pfam" id="PF02137">
    <property type="entry name" value="A_deamin"/>
    <property type="match status" value="1"/>
</dbReference>
<feature type="region of interest" description="Disordered" evidence="12">
    <location>
        <begin position="147"/>
        <end position="241"/>
    </location>
</feature>
<dbReference type="InterPro" id="IPR002466">
    <property type="entry name" value="A_deamin"/>
</dbReference>
<keyword evidence="3" id="KW-0378">Hydrolase</keyword>
<gene>
    <name evidence="14" type="primary">ADAT1</name>
</gene>
<reference evidence="14" key="3">
    <citation type="submission" date="2025-09" db="UniProtKB">
        <authorList>
            <consortium name="Ensembl"/>
        </authorList>
    </citation>
    <scope>IDENTIFICATION</scope>
</reference>
<comment type="cofactor">
    <cofactor evidence="5">
        <name>1D-myo-inositol hexakisphosphate</name>
        <dbReference type="ChEBI" id="CHEBI:58130"/>
    </cofactor>
</comment>
<dbReference type="PANTHER" id="PTHR46516:SF1">
    <property type="entry name" value="TRNA-SPECIFIC ADENOSINE DEAMINASE 1"/>
    <property type="match status" value="1"/>
</dbReference>
<protein>
    <recommendedName>
        <fullName evidence="9">tRNA-specific adenosine deaminase 1</fullName>
        <ecNumber evidence="8">3.5.4.34</ecNumber>
    </recommendedName>
    <alternativeName>
        <fullName evidence="10">tRNA-specific adenosine-37 deaminase</fullName>
    </alternativeName>
</protein>
<dbReference type="Ensembl" id="ENSPNAT00000036151.2">
    <property type="protein sequence ID" value="ENSPNAP00000011503.1"/>
    <property type="gene ID" value="ENSPNAG00000017166.2"/>
</dbReference>
<evidence type="ECO:0000313" key="15">
    <source>
        <dbReference type="Proteomes" id="UP001501920"/>
    </source>
</evidence>
<evidence type="ECO:0000256" key="10">
    <source>
        <dbReference type="ARBA" id="ARBA00041760"/>
    </source>
</evidence>
<reference evidence="14 15" key="1">
    <citation type="submission" date="2020-10" db="EMBL/GenBank/DDBJ databases">
        <title>Pygocentrus nattereri (red-bellied piranha) genome, fPygNat1, primary haplotype.</title>
        <authorList>
            <person name="Myers G."/>
            <person name="Meyer A."/>
            <person name="Karagic N."/>
            <person name="Pippel M."/>
            <person name="Winkler S."/>
            <person name="Tracey A."/>
            <person name="Wood J."/>
            <person name="Formenti G."/>
            <person name="Howe K."/>
            <person name="Fedrigo O."/>
            <person name="Jarvis E.D."/>
        </authorList>
    </citation>
    <scope>NUCLEOTIDE SEQUENCE [LARGE SCALE GENOMIC DNA]</scope>
</reference>
<evidence type="ECO:0000256" key="9">
    <source>
        <dbReference type="ARBA" id="ARBA00040502"/>
    </source>
</evidence>
<feature type="domain" description="A to I editase" evidence="13">
    <location>
        <begin position="54"/>
        <end position="428"/>
    </location>
</feature>
<keyword evidence="2" id="KW-0479">Metal-binding</keyword>
<dbReference type="SMART" id="SM00552">
    <property type="entry name" value="ADEAMc"/>
    <property type="match status" value="1"/>
</dbReference>
<comment type="function">
    <text evidence="6">Specifically deaminates adenosine-37 to inosine in tRNA-Ala.</text>
</comment>
<proteinExistence type="inferred from homology"/>
<evidence type="ECO:0000256" key="5">
    <source>
        <dbReference type="ARBA" id="ARBA00037026"/>
    </source>
</evidence>
<keyword evidence="4" id="KW-0862">Zinc</keyword>
<evidence type="ECO:0000256" key="4">
    <source>
        <dbReference type="ARBA" id="ARBA00022833"/>
    </source>
</evidence>
<evidence type="ECO:0000256" key="3">
    <source>
        <dbReference type="ARBA" id="ARBA00022801"/>
    </source>
</evidence>
<dbReference type="GO" id="GO:0008033">
    <property type="term" value="P:tRNA processing"/>
    <property type="evidence" value="ECO:0007669"/>
    <property type="project" value="UniProtKB-KW"/>
</dbReference>
<accession>A0A3B4CJD7</accession>
<evidence type="ECO:0000259" key="13">
    <source>
        <dbReference type="PROSITE" id="PS50141"/>
    </source>
</evidence>
<feature type="compositionally biased region" description="Basic and acidic residues" evidence="12">
    <location>
        <begin position="197"/>
        <end position="209"/>
    </location>
</feature>
<evidence type="ECO:0000256" key="8">
    <source>
        <dbReference type="ARBA" id="ARBA00038940"/>
    </source>
</evidence>
<dbReference type="GO" id="GO:0043829">
    <property type="term" value="F:tRNA-specific adenosine-37 deaminase activity"/>
    <property type="evidence" value="ECO:0007669"/>
    <property type="project" value="UniProtKB-EC"/>
</dbReference>
<feature type="compositionally biased region" description="Basic and acidic residues" evidence="12">
    <location>
        <begin position="168"/>
        <end position="178"/>
    </location>
</feature>
<comment type="catalytic activity">
    <reaction evidence="11">
        <text>adenosine(37) in tRNA(Ala) + H2O + H(+) = inosine(37) in tRNA(Ala) + NH4(+)</text>
        <dbReference type="Rhea" id="RHEA:50968"/>
        <dbReference type="Rhea" id="RHEA-COMP:12855"/>
        <dbReference type="Rhea" id="RHEA-COMP:12856"/>
        <dbReference type="ChEBI" id="CHEBI:15377"/>
        <dbReference type="ChEBI" id="CHEBI:15378"/>
        <dbReference type="ChEBI" id="CHEBI:28938"/>
        <dbReference type="ChEBI" id="CHEBI:74411"/>
        <dbReference type="ChEBI" id="CHEBI:82852"/>
        <dbReference type="EC" id="3.5.4.34"/>
    </reaction>
</comment>
<dbReference type="AlphaFoldDB" id="A0A3B4CJD7"/>
<reference evidence="14" key="2">
    <citation type="submission" date="2025-08" db="UniProtKB">
        <authorList>
            <consortium name="Ensembl"/>
        </authorList>
    </citation>
    <scope>IDENTIFICATION</scope>
</reference>
<keyword evidence="1" id="KW-0819">tRNA processing</keyword>
<organism evidence="14 15">
    <name type="scientific">Pygocentrus nattereri</name>
    <name type="common">Red-bellied piranha</name>
    <dbReference type="NCBI Taxonomy" id="42514"/>
    <lineage>
        <taxon>Eukaryota</taxon>
        <taxon>Metazoa</taxon>
        <taxon>Chordata</taxon>
        <taxon>Craniata</taxon>
        <taxon>Vertebrata</taxon>
        <taxon>Euteleostomi</taxon>
        <taxon>Actinopterygii</taxon>
        <taxon>Neopterygii</taxon>
        <taxon>Teleostei</taxon>
        <taxon>Ostariophysi</taxon>
        <taxon>Characiformes</taxon>
        <taxon>Characoidei</taxon>
        <taxon>Pygocentrus</taxon>
    </lineage>
</organism>
<sequence>MSEADRISSLVYDRYRSLPRRGKPETGLQWTLLAAVLKISEGADGQSVQREVVALGTGSKCIGRSAMSPKGDVLNDSHAEVIARRSCVRYLTEQLSGALRGDHNSIFCPSDQRGKWKLRPGISFIFFSSHTPCGDASIIPMIDSQVQPCPPVKAEQDNRVTNQDSETGGERWSEETGGVRKRLKVSPDDAQTGDGSQAEHETAVERNAESVESDSVQQPDIHRTGAKCVPGGPADPLGPGSGYHSVGLLRVKPGRGEPTLSLSCSDKLARWTIMGFQGALLSHFLQGGLYFRAVVVGKCPYSQQAIERALNRCAHVSSLPEGFSVHPPEIMQSSLEFIHSRTNTRPSLSDAQGRVVPCGAAVSWCAVSRRPLDVTANGYKQGVTKKALGTPQARSLISKVELFHSFLELLATVDDSQLPESLRTMNTYSSGYHHLSPGLYCYGVIKRCEYQVELSFFRVFQMKLNVSIIKQLIIKQLRCKQSGSKRFGVKRSVLDKLTESELLTVVVIGTRLPPLKAPH</sequence>
<dbReference type="GeneTree" id="ENSGT00940000157942"/>
<name>A0A3B4CJD7_PYGNA</name>
<evidence type="ECO:0000313" key="14">
    <source>
        <dbReference type="Ensembl" id="ENSPNAP00000011503.1"/>
    </source>
</evidence>